<dbReference type="Gene3D" id="3.40.50.1000">
    <property type="entry name" value="HAD superfamily/HAD-like"/>
    <property type="match status" value="1"/>
</dbReference>
<dbReference type="InterPro" id="IPR056782">
    <property type="entry name" value="HAD_PNKP"/>
</dbReference>
<feature type="domain" description="Polynucleotide kinase PNKP phosphatase" evidence="1">
    <location>
        <begin position="17"/>
        <end position="161"/>
    </location>
</feature>
<accession>A0A2H5BQQ9</accession>
<evidence type="ECO:0000313" key="2">
    <source>
        <dbReference type="EMBL" id="AUG88496.1"/>
    </source>
</evidence>
<dbReference type="EMBL" id="MG603697">
    <property type="protein sequence ID" value="AUG88496.1"/>
    <property type="molecule type" value="Genomic_DNA"/>
</dbReference>
<keyword evidence="2" id="KW-0808">Transferase</keyword>
<proteinExistence type="predicted"/>
<name>A0A2H5BQQ9_9CAUD</name>
<dbReference type="Pfam" id="PF25109">
    <property type="entry name" value="HAD_PNKP"/>
    <property type="match status" value="1"/>
</dbReference>
<organism evidence="2 3">
    <name type="scientific">Vibrio phage Vp_R1</name>
    <dbReference type="NCBI Taxonomy" id="2059867"/>
    <lineage>
        <taxon>Viruses</taxon>
        <taxon>Duplodnaviria</taxon>
        <taxon>Heunggongvirae</taxon>
        <taxon>Uroviricota</taxon>
        <taxon>Caudoviricetes</taxon>
        <taxon>Grimontviridae</taxon>
        <taxon>Dalianvirus</taxon>
        <taxon>Dalianvirus R1</taxon>
    </lineage>
</organism>
<evidence type="ECO:0000313" key="3">
    <source>
        <dbReference type="Proteomes" id="UP000240283"/>
    </source>
</evidence>
<keyword evidence="2" id="KW-0418">Kinase</keyword>
<dbReference type="GO" id="GO:0016301">
    <property type="term" value="F:kinase activity"/>
    <property type="evidence" value="ECO:0007669"/>
    <property type="project" value="UniProtKB-KW"/>
</dbReference>
<dbReference type="SUPFAM" id="SSF56784">
    <property type="entry name" value="HAD-like"/>
    <property type="match status" value="1"/>
</dbReference>
<evidence type="ECO:0000259" key="1">
    <source>
        <dbReference type="Pfam" id="PF25109"/>
    </source>
</evidence>
<dbReference type="InterPro" id="IPR023214">
    <property type="entry name" value="HAD_sf"/>
</dbReference>
<sequence length="178" mass="20171">MIGGQDVQMLKWYQRLPKAVIFDLDGTLSCGKHRLHLLPPKELAHINSSWDEFNLAAGADDPIEDNITILKALKDQDYKIIILTGRSATAKKVTEEWLDLHSVPYDDLIMRGSDDDRKDTVIKEEVLRGLMRFFHIVACFDDLEHVAKHIRSLGLTCHLVTHYDNKCLSTSSNGKGDD</sequence>
<gene>
    <name evidence="2" type="ORF">VPR_132</name>
</gene>
<keyword evidence="3" id="KW-1185">Reference proteome</keyword>
<reference evidence="2 3" key="1">
    <citation type="submission" date="2017-12" db="EMBL/GenBank/DDBJ databases">
        <title>Genomic analysis of a novel phage Vp_R1 lytic to Vibrio parahaemolyticus.</title>
        <authorList>
            <person name="Ren H."/>
            <person name="Li Z."/>
        </authorList>
    </citation>
    <scope>NUCLEOTIDE SEQUENCE [LARGE SCALE GENOMIC DNA]</scope>
</reference>
<dbReference type="InterPro" id="IPR036412">
    <property type="entry name" value="HAD-like_sf"/>
</dbReference>
<dbReference type="Proteomes" id="UP000240283">
    <property type="component" value="Segment"/>
</dbReference>
<protein>
    <submittedName>
        <fullName evidence="2">3'-phosphatase, 5'-polynucleotide kinase</fullName>
    </submittedName>
</protein>